<gene>
    <name evidence="3" type="ORF">GH714_041551</name>
</gene>
<dbReference type="PANTHER" id="PTHR33116">
    <property type="entry name" value="REVERSE TRANSCRIPTASE ZINC-BINDING DOMAIN-CONTAINING PROTEIN-RELATED-RELATED"/>
    <property type="match status" value="1"/>
</dbReference>
<dbReference type="PANTHER" id="PTHR33116:SF86">
    <property type="entry name" value="REVERSE TRANSCRIPTASE DOMAIN-CONTAINING PROTEIN"/>
    <property type="match status" value="1"/>
</dbReference>
<evidence type="ECO:0000259" key="2">
    <source>
        <dbReference type="Pfam" id="PF13456"/>
    </source>
</evidence>
<accession>A0A6A6MRM6</accession>
<dbReference type="AlphaFoldDB" id="A0A6A6MRM6"/>
<dbReference type="InterPro" id="IPR002156">
    <property type="entry name" value="RNaseH_domain"/>
</dbReference>
<comment type="caution">
    <text evidence="3">The sequence shown here is derived from an EMBL/GenBank/DDBJ whole genome shotgun (WGS) entry which is preliminary data.</text>
</comment>
<dbReference type="Pfam" id="PF13456">
    <property type="entry name" value="RVT_3"/>
    <property type="match status" value="1"/>
</dbReference>
<evidence type="ECO:0000313" key="3">
    <source>
        <dbReference type="EMBL" id="KAF2316210.1"/>
    </source>
</evidence>
<evidence type="ECO:0000313" key="4">
    <source>
        <dbReference type="Proteomes" id="UP000467840"/>
    </source>
</evidence>
<dbReference type="GO" id="GO:0004523">
    <property type="term" value="F:RNA-DNA hybrid ribonuclease activity"/>
    <property type="evidence" value="ECO:0007669"/>
    <property type="project" value="InterPro"/>
</dbReference>
<dbReference type="EMBL" id="JAAGAX010000005">
    <property type="protein sequence ID" value="KAF2316210.1"/>
    <property type="molecule type" value="Genomic_DNA"/>
</dbReference>
<evidence type="ECO:0000256" key="1">
    <source>
        <dbReference type="SAM" id="MobiDB-lite"/>
    </source>
</evidence>
<organism evidence="3 4">
    <name type="scientific">Hevea brasiliensis</name>
    <name type="common">Para rubber tree</name>
    <name type="synonym">Siphonia brasiliensis</name>
    <dbReference type="NCBI Taxonomy" id="3981"/>
    <lineage>
        <taxon>Eukaryota</taxon>
        <taxon>Viridiplantae</taxon>
        <taxon>Streptophyta</taxon>
        <taxon>Embryophyta</taxon>
        <taxon>Tracheophyta</taxon>
        <taxon>Spermatophyta</taxon>
        <taxon>Magnoliopsida</taxon>
        <taxon>eudicotyledons</taxon>
        <taxon>Gunneridae</taxon>
        <taxon>Pentapetalae</taxon>
        <taxon>rosids</taxon>
        <taxon>fabids</taxon>
        <taxon>Malpighiales</taxon>
        <taxon>Euphorbiaceae</taxon>
        <taxon>Crotonoideae</taxon>
        <taxon>Micrandreae</taxon>
        <taxon>Hevea</taxon>
    </lineage>
</organism>
<sequence>MSVDNAALPLSTEETDQLHRSSKKVKLQNGLSEEVSIPVYDNSSTDNGTDQKSKKSFRDIVMHESRTGEFLDDNYVSEDDSDEKAMVWVCVPNLPVEFYSHTFLWRLGQKIGVPIRINDTTLGVSHGKFARMRVEVDLSKPLLSKFKFRHRICRIEYEGINLICFECDHVLGSESKQFTSTHKVLGTTNFHSSRVASSTDLVASISLSSRKSIIAAVVGSHQLVVGRAGVGIIEARKVSDGIEIFDLDGGMATAPPDGGFHDDEQLPNSSTDMGDGDVSNNGAIVCRQEGVAVWNIHGIGSRCSLHLLKDYKCKFKPLILVLVEPKISRNIADDISYDLGFDCWVHMESVGFSGGACDILITLLPKVEVSESISQFHLISPCNVSFKVITKALANRIKQVLPSLISPLQSSFIPGQHLHDNVVILQEIAHSMHHCLGQKGWMAIKNISEFSGIRVSEDIGSYLGVPMFHGRVVKASFDVLLSCLEEHLAGWKIKYLSLASHLTLIKSVLTALPNHVMQTILLLRAVCDAFDKRVRQFLWGNVGDHHHVPIVKWETITKPMDQGGLGVRTYRIMNDAFLMKLGWKLLSDDGALCCSILRNKYMIGLRGLNHMVSRTTSSNLWKGILHSVEALQSGSFRVVVSGMFTDFWNDDWVGIGPLFQNAQTMILDHLFSLSVSHFWDSNGWRWELIRLFLDEQICLMIEAVHLQSNVQSMDVYAWKATPNGCFSVKSAYRSIGGLRSATANSKWVLLWKVKVPRCIQFFMWKVEVDMDSLATIHLVLGSPAANAHYSFLLLQIHGLLKWSWQVALSHCYREANRVADVLANLEVTTTDHYQLLQIPLAIVTGLLHEDVQGVAMSRLVQSG</sequence>
<reference evidence="3 4" key="1">
    <citation type="journal article" date="2020" name="Mol. Plant">
        <title>The Chromosome-Based Rubber Tree Genome Provides New Insights into Spurge Genome Evolution and Rubber Biosynthesis.</title>
        <authorList>
            <person name="Liu J."/>
            <person name="Shi C."/>
            <person name="Shi C.C."/>
            <person name="Li W."/>
            <person name="Zhang Q.J."/>
            <person name="Zhang Y."/>
            <person name="Li K."/>
            <person name="Lu H.F."/>
            <person name="Shi C."/>
            <person name="Zhu S.T."/>
            <person name="Xiao Z.Y."/>
            <person name="Nan H."/>
            <person name="Yue Y."/>
            <person name="Zhu X.G."/>
            <person name="Wu Y."/>
            <person name="Hong X.N."/>
            <person name="Fan G.Y."/>
            <person name="Tong Y."/>
            <person name="Zhang D."/>
            <person name="Mao C.L."/>
            <person name="Liu Y.L."/>
            <person name="Hao S.J."/>
            <person name="Liu W.Q."/>
            <person name="Lv M.Q."/>
            <person name="Zhang H.B."/>
            <person name="Liu Y."/>
            <person name="Hu-Tang G.R."/>
            <person name="Wang J.P."/>
            <person name="Wang J.H."/>
            <person name="Sun Y.H."/>
            <person name="Ni S.B."/>
            <person name="Chen W.B."/>
            <person name="Zhang X.C."/>
            <person name="Jiao Y.N."/>
            <person name="Eichler E.E."/>
            <person name="Li G.H."/>
            <person name="Liu X."/>
            <person name="Gao L.Z."/>
        </authorList>
    </citation>
    <scope>NUCLEOTIDE SEQUENCE [LARGE SCALE GENOMIC DNA]</scope>
    <source>
        <strain evidence="4">cv. GT1</strain>
        <tissue evidence="3">Leaf</tissue>
    </source>
</reference>
<proteinExistence type="predicted"/>
<feature type="region of interest" description="Disordered" evidence="1">
    <location>
        <begin position="1"/>
        <end position="57"/>
    </location>
</feature>
<dbReference type="GO" id="GO:0003676">
    <property type="term" value="F:nucleic acid binding"/>
    <property type="evidence" value="ECO:0007669"/>
    <property type="project" value="InterPro"/>
</dbReference>
<name>A0A6A6MRM6_HEVBR</name>
<protein>
    <recommendedName>
        <fullName evidence="2">RNase H type-1 domain-containing protein</fullName>
    </recommendedName>
</protein>
<dbReference type="Proteomes" id="UP000467840">
    <property type="component" value="Chromosome 15"/>
</dbReference>
<keyword evidence="4" id="KW-1185">Reference proteome</keyword>
<feature type="domain" description="RNase H type-1" evidence="2">
    <location>
        <begin position="763"/>
        <end position="824"/>
    </location>
</feature>